<sequence length="258" mass="27568">MNATPASMGWTWLKAGFSMLRRQPAGLSTLFFGYMLLTTLLSILPLLGQIAQIVLMPVFAVGFMSAARQIEAGLPVVPAMLGAGFRKPKFGRLCRLGAVNLGAFFLVVAIALLFADFDMLSKMTPADLQANPQLMQDAGLLPGLLVGCAIYIPVLFVISFAAPIVFWNEMATGKALFYSFFAIKRAAGAFFVFAVCLCVIAFVTMNLMRMVFGGGTLGFAMLQVVSVLLYGCAHCALYVAYAHIFGAPAAEPAPLAKP</sequence>
<organism evidence="2 3">
    <name type="scientific">Pseudoduganella lurida</name>
    <dbReference type="NCBI Taxonomy" id="1036180"/>
    <lineage>
        <taxon>Bacteria</taxon>
        <taxon>Pseudomonadati</taxon>
        <taxon>Pseudomonadota</taxon>
        <taxon>Betaproteobacteria</taxon>
        <taxon>Burkholderiales</taxon>
        <taxon>Oxalobacteraceae</taxon>
        <taxon>Telluria group</taxon>
        <taxon>Pseudoduganella</taxon>
    </lineage>
</organism>
<keyword evidence="1" id="KW-0812">Transmembrane</keyword>
<proteinExistence type="predicted"/>
<keyword evidence="3" id="KW-1185">Reference proteome</keyword>
<dbReference type="Proteomes" id="UP000318431">
    <property type="component" value="Unassembled WGS sequence"/>
</dbReference>
<reference evidence="2 3" key="1">
    <citation type="journal article" date="2015" name="Stand. Genomic Sci.">
        <title>Genomic Encyclopedia of Bacterial and Archaeal Type Strains, Phase III: the genomes of soil and plant-associated and newly described type strains.</title>
        <authorList>
            <person name="Whitman W.B."/>
            <person name="Woyke T."/>
            <person name="Klenk H.P."/>
            <person name="Zhou Y."/>
            <person name="Lilburn T.G."/>
            <person name="Beck B.J."/>
            <person name="De Vos P."/>
            <person name="Vandamme P."/>
            <person name="Eisen J.A."/>
            <person name="Garrity G."/>
            <person name="Hugenholtz P."/>
            <person name="Kyrpides N.C."/>
        </authorList>
    </citation>
    <scope>NUCLEOTIDE SEQUENCE [LARGE SCALE GENOMIC DNA]</scope>
    <source>
        <strain evidence="2 3">CGMCC 1.10822</strain>
    </source>
</reference>
<evidence type="ECO:0000256" key="1">
    <source>
        <dbReference type="SAM" id="Phobius"/>
    </source>
</evidence>
<dbReference type="OrthoDB" id="5298483at2"/>
<feature type="transmembrane region" description="Helical" evidence="1">
    <location>
        <begin position="220"/>
        <end position="241"/>
    </location>
</feature>
<comment type="caution">
    <text evidence="2">The sequence shown here is derived from an EMBL/GenBank/DDBJ whole genome shotgun (WGS) entry which is preliminary data.</text>
</comment>
<keyword evidence="1" id="KW-1133">Transmembrane helix</keyword>
<evidence type="ECO:0008006" key="4">
    <source>
        <dbReference type="Google" id="ProtNLM"/>
    </source>
</evidence>
<dbReference type="NCBIfam" id="NF041043">
    <property type="entry name" value="BPSS1780_fam"/>
    <property type="match status" value="1"/>
</dbReference>
<dbReference type="InterPro" id="IPR047798">
    <property type="entry name" value="BPSS1780-like"/>
</dbReference>
<accession>A0A562R5G4</accession>
<protein>
    <recommendedName>
        <fullName evidence="4">Transmembrane protein</fullName>
    </recommendedName>
</protein>
<feature type="transmembrane region" description="Helical" evidence="1">
    <location>
        <begin position="24"/>
        <end position="44"/>
    </location>
</feature>
<name>A0A562R5G4_9BURK</name>
<gene>
    <name evidence="2" type="ORF">IP91_03587</name>
</gene>
<feature type="transmembrane region" description="Helical" evidence="1">
    <location>
        <begin position="188"/>
        <end position="208"/>
    </location>
</feature>
<keyword evidence="1" id="KW-0472">Membrane</keyword>
<dbReference type="RefSeq" id="WP_145650468.1">
    <property type="nucleotide sequence ID" value="NZ_VLLB01000006.1"/>
</dbReference>
<feature type="transmembrane region" description="Helical" evidence="1">
    <location>
        <begin position="144"/>
        <end position="167"/>
    </location>
</feature>
<evidence type="ECO:0000313" key="3">
    <source>
        <dbReference type="Proteomes" id="UP000318431"/>
    </source>
</evidence>
<feature type="transmembrane region" description="Helical" evidence="1">
    <location>
        <begin position="96"/>
        <end position="115"/>
    </location>
</feature>
<evidence type="ECO:0000313" key="2">
    <source>
        <dbReference type="EMBL" id="TWI63616.1"/>
    </source>
</evidence>
<dbReference type="AlphaFoldDB" id="A0A562R5G4"/>
<dbReference type="EMBL" id="VLLB01000006">
    <property type="protein sequence ID" value="TWI63616.1"/>
    <property type="molecule type" value="Genomic_DNA"/>
</dbReference>